<accession>A0AAV4CIB0</accession>
<dbReference type="Proteomes" id="UP000735302">
    <property type="component" value="Unassembled WGS sequence"/>
</dbReference>
<dbReference type="AlphaFoldDB" id="A0AAV4CIB0"/>
<evidence type="ECO:0000256" key="1">
    <source>
        <dbReference type="SAM" id="Phobius"/>
    </source>
</evidence>
<protein>
    <submittedName>
        <fullName evidence="2">Uncharacterized protein</fullName>
    </submittedName>
</protein>
<evidence type="ECO:0000313" key="3">
    <source>
        <dbReference type="Proteomes" id="UP000735302"/>
    </source>
</evidence>
<reference evidence="2 3" key="1">
    <citation type="journal article" date="2021" name="Elife">
        <title>Chloroplast acquisition without the gene transfer in kleptoplastic sea slugs, Plakobranchus ocellatus.</title>
        <authorList>
            <person name="Maeda T."/>
            <person name="Takahashi S."/>
            <person name="Yoshida T."/>
            <person name="Shimamura S."/>
            <person name="Takaki Y."/>
            <person name="Nagai Y."/>
            <person name="Toyoda A."/>
            <person name="Suzuki Y."/>
            <person name="Arimoto A."/>
            <person name="Ishii H."/>
            <person name="Satoh N."/>
            <person name="Nishiyama T."/>
            <person name="Hasebe M."/>
            <person name="Maruyama T."/>
            <person name="Minagawa J."/>
            <person name="Obokata J."/>
            <person name="Shigenobu S."/>
        </authorList>
    </citation>
    <scope>NUCLEOTIDE SEQUENCE [LARGE SCALE GENOMIC DNA]</scope>
</reference>
<gene>
    <name evidence="2" type="ORF">PoB_005909500</name>
</gene>
<organism evidence="2 3">
    <name type="scientific">Plakobranchus ocellatus</name>
    <dbReference type="NCBI Taxonomy" id="259542"/>
    <lineage>
        <taxon>Eukaryota</taxon>
        <taxon>Metazoa</taxon>
        <taxon>Spiralia</taxon>
        <taxon>Lophotrochozoa</taxon>
        <taxon>Mollusca</taxon>
        <taxon>Gastropoda</taxon>
        <taxon>Heterobranchia</taxon>
        <taxon>Euthyneura</taxon>
        <taxon>Panpulmonata</taxon>
        <taxon>Sacoglossa</taxon>
        <taxon>Placobranchoidea</taxon>
        <taxon>Plakobranchidae</taxon>
        <taxon>Plakobranchus</taxon>
    </lineage>
</organism>
<keyword evidence="3" id="KW-1185">Reference proteome</keyword>
<evidence type="ECO:0000313" key="2">
    <source>
        <dbReference type="EMBL" id="GFO32590.1"/>
    </source>
</evidence>
<dbReference type="EMBL" id="BLXT01006630">
    <property type="protein sequence ID" value="GFO32590.1"/>
    <property type="molecule type" value="Genomic_DNA"/>
</dbReference>
<proteinExistence type="predicted"/>
<comment type="caution">
    <text evidence="2">The sequence shown here is derived from an EMBL/GenBank/DDBJ whole genome shotgun (WGS) entry which is preliminary data.</text>
</comment>
<keyword evidence="1" id="KW-0812">Transmembrane</keyword>
<keyword evidence="1" id="KW-1133">Transmembrane helix</keyword>
<keyword evidence="1" id="KW-0472">Membrane</keyword>
<feature type="transmembrane region" description="Helical" evidence="1">
    <location>
        <begin position="72"/>
        <end position="94"/>
    </location>
</feature>
<name>A0AAV4CIB0_9GAST</name>
<sequence length="133" mass="14676">MTGLEPATERSPQISWQFRYPLCHQRLRLIQFSVTLNPQGQTQALMLRDWSKLVVVQSQSSAQPGIGYDAPVIAPVCIGLYLVPFVLTLAKNVFYTCSILMSMIGHLQLWEQSGSVAGAVVRKSALRSVAAQD</sequence>